<dbReference type="STRING" id="1183438.GKIL_0763"/>
<dbReference type="PANTHER" id="PTHR33910">
    <property type="entry name" value="PROTEIN TRANSLOCASE SUBUNIT SECE"/>
    <property type="match status" value="1"/>
</dbReference>
<keyword evidence="7 9" id="KW-0811">Translocation</keyword>
<keyword evidence="11" id="KW-1185">Reference proteome</keyword>
<dbReference type="Gene3D" id="1.20.5.1030">
    <property type="entry name" value="Preprotein translocase secy subunit"/>
    <property type="match status" value="1"/>
</dbReference>
<dbReference type="PATRIC" id="fig|1183438.3.peg.757"/>
<dbReference type="GO" id="GO:0006605">
    <property type="term" value="P:protein targeting"/>
    <property type="evidence" value="ECO:0007669"/>
    <property type="project" value="UniProtKB-UniRule"/>
</dbReference>
<dbReference type="Proteomes" id="UP000017396">
    <property type="component" value="Chromosome"/>
</dbReference>
<evidence type="ECO:0000256" key="1">
    <source>
        <dbReference type="ARBA" id="ARBA00004370"/>
    </source>
</evidence>
<accession>U5QHA3</accession>
<evidence type="ECO:0000313" key="11">
    <source>
        <dbReference type="Proteomes" id="UP000017396"/>
    </source>
</evidence>
<keyword evidence="3 9" id="KW-1003">Cell membrane</keyword>
<evidence type="ECO:0000256" key="9">
    <source>
        <dbReference type="HAMAP-Rule" id="MF_00422"/>
    </source>
</evidence>
<feature type="transmembrane region" description="Helical" evidence="9">
    <location>
        <begin position="43"/>
        <end position="64"/>
    </location>
</feature>
<comment type="similarity">
    <text evidence="9">Belongs to the SecE/SEC61-gamma family.</text>
</comment>
<dbReference type="InterPro" id="IPR038379">
    <property type="entry name" value="SecE_sf"/>
</dbReference>
<reference evidence="10 11" key="1">
    <citation type="journal article" date="2013" name="PLoS ONE">
        <title>Cultivation and Complete Genome Sequencing of Gloeobacter kilaueensis sp. nov., from a Lava Cave in Kilauea Caldera, Hawai'i.</title>
        <authorList>
            <person name="Saw J.H."/>
            <person name="Schatz M."/>
            <person name="Brown M.V."/>
            <person name="Kunkel D.D."/>
            <person name="Foster J.S."/>
            <person name="Shick H."/>
            <person name="Christensen S."/>
            <person name="Hou S."/>
            <person name="Wan X."/>
            <person name="Donachie S.P."/>
        </authorList>
    </citation>
    <scope>NUCLEOTIDE SEQUENCE [LARGE SCALE GENOMIC DNA]</scope>
    <source>
        <strain evidence="11">JS</strain>
    </source>
</reference>
<evidence type="ECO:0000256" key="5">
    <source>
        <dbReference type="ARBA" id="ARBA00022927"/>
    </source>
</evidence>
<keyword evidence="8 9" id="KW-0472">Membrane</keyword>
<dbReference type="GO" id="GO:0043952">
    <property type="term" value="P:protein transport by the Sec complex"/>
    <property type="evidence" value="ECO:0007669"/>
    <property type="project" value="UniProtKB-UniRule"/>
</dbReference>
<dbReference type="eggNOG" id="COG0690">
    <property type="taxonomic scope" value="Bacteria"/>
</dbReference>
<evidence type="ECO:0000313" key="10">
    <source>
        <dbReference type="EMBL" id="AGY57009.1"/>
    </source>
</evidence>
<evidence type="ECO:0000256" key="8">
    <source>
        <dbReference type="ARBA" id="ARBA00023136"/>
    </source>
</evidence>
<evidence type="ECO:0000256" key="2">
    <source>
        <dbReference type="ARBA" id="ARBA00022448"/>
    </source>
</evidence>
<dbReference type="GO" id="GO:0009306">
    <property type="term" value="P:protein secretion"/>
    <property type="evidence" value="ECO:0007669"/>
    <property type="project" value="UniProtKB-UniRule"/>
</dbReference>
<dbReference type="GO" id="GO:0008320">
    <property type="term" value="F:protein transmembrane transporter activity"/>
    <property type="evidence" value="ECO:0007669"/>
    <property type="project" value="UniProtKB-UniRule"/>
</dbReference>
<dbReference type="HAMAP" id="MF_00422">
    <property type="entry name" value="SecE"/>
    <property type="match status" value="1"/>
</dbReference>
<dbReference type="KEGG" id="glj:GKIL_0763"/>
<comment type="function">
    <text evidence="9">Essential subunit of the Sec protein translocation channel SecYEG. Clamps together the 2 halves of SecY. May contact the channel plug during translocation.</text>
</comment>
<dbReference type="EMBL" id="CP003587">
    <property type="protein sequence ID" value="AGY57009.1"/>
    <property type="molecule type" value="Genomic_DNA"/>
</dbReference>
<dbReference type="InterPro" id="IPR005807">
    <property type="entry name" value="SecE_bac"/>
</dbReference>
<evidence type="ECO:0000256" key="6">
    <source>
        <dbReference type="ARBA" id="ARBA00022989"/>
    </source>
</evidence>
<name>U5QHA3_GLOK1</name>
<dbReference type="HOGENOM" id="CLU_113663_2_0_3"/>
<keyword evidence="4 9" id="KW-0812">Transmembrane</keyword>
<comment type="subunit">
    <text evidence="9">Component of the Sec protein translocase complex. Heterotrimer consisting of SecY, SecE and SecG subunits. The heterotrimers can form oligomers, although 1 heterotrimer is thought to be able to translocate proteins. Interacts with the ribosome. Interacts with SecDF, and other proteins may be involved. Interacts with SecA.</text>
</comment>
<evidence type="ECO:0000256" key="4">
    <source>
        <dbReference type="ARBA" id="ARBA00022692"/>
    </source>
</evidence>
<keyword evidence="5 9" id="KW-0653">Protein transport</keyword>
<dbReference type="AlphaFoldDB" id="U5QHA3"/>
<dbReference type="PANTHER" id="PTHR33910:SF1">
    <property type="entry name" value="PROTEIN TRANSLOCASE SUBUNIT SECE"/>
    <property type="match status" value="1"/>
</dbReference>
<dbReference type="PROSITE" id="PS01067">
    <property type="entry name" value="SECE_SEC61G"/>
    <property type="match status" value="1"/>
</dbReference>
<comment type="subcellular location">
    <subcellularLocation>
        <location evidence="9">Cell inner membrane</location>
        <topology evidence="9">Single-pass membrane protein</topology>
    </subcellularLocation>
    <subcellularLocation>
        <location evidence="1">Membrane</location>
    </subcellularLocation>
</comment>
<keyword evidence="2 9" id="KW-0813">Transport</keyword>
<gene>
    <name evidence="9 10" type="primary">secE</name>
    <name evidence="10" type="ORF">GKIL_0763</name>
</gene>
<dbReference type="GO" id="GO:0005886">
    <property type="term" value="C:plasma membrane"/>
    <property type="evidence" value="ECO:0007669"/>
    <property type="project" value="UniProtKB-SubCell"/>
</dbReference>
<keyword evidence="6 9" id="KW-1133">Transmembrane helix</keyword>
<dbReference type="InterPro" id="IPR001901">
    <property type="entry name" value="Translocase_SecE/Sec61-g"/>
</dbReference>
<sequence>MSEYPSVTTEPRSTPAAKFNPRQFLAEVRGELDKVVWPDRKQVIAQSASVLLIVVAMASFIYLLDELLRWLSGLIF</sequence>
<organism evidence="10 11">
    <name type="scientific">Gloeobacter kilaueensis (strain ATCC BAA-2537 / CCAP 1431/1 / ULC 316 / JS1)</name>
    <dbReference type="NCBI Taxonomy" id="1183438"/>
    <lineage>
        <taxon>Bacteria</taxon>
        <taxon>Bacillati</taxon>
        <taxon>Cyanobacteriota</taxon>
        <taxon>Cyanophyceae</taxon>
        <taxon>Gloeobacterales</taxon>
        <taxon>Gloeobacteraceae</taxon>
        <taxon>Gloeobacter</taxon>
    </lineage>
</organism>
<protein>
    <recommendedName>
        <fullName evidence="9">Protein translocase subunit SecE</fullName>
    </recommendedName>
</protein>
<dbReference type="Pfam" id="PF00584">
    <property type="entry name" value="SecE"/>
    <property type="match status" value="1"/>
</dbReference>
<dbReference type="GO" id="GO:0065002">
    <property type="term" value="P:intracellular protein transmembrane transport"/>
    <property type="evidence" value="ECO:0007669"/>
    <property type="project" value="UniProtKB-UniRule"/>
</dbReference>
<dbReference type="OrthoDB" id="532376at2"/>
<evidence type="ECO:0000256" key="3">
    <source>
        <dbReference type="ARBA" id="ARBA00022475"/>
    </source>
</evidence>
<keyword evidence="9" id="KW-0997">Cell inner membrane</keyword>
<evidence type="ECO:0000256" key="7">
    <source>
        <dbReference type="ARBA" id="ARBA00023010"/>
    </source>
</evidence>
<dbReference type="NCBIfam" id="TIGR00964">
    <property type="entry name" value="secE_bact"/>
    <property type="match status" value="1"/>
</dbReference>
<proteinExistence type="inferred from homology"/>